<sequence>MSIPENDIEERIRQREVTLARQSGPLETVPAKGVPTNGNIPNTPLASSFIAFCLGTAFTLGSLLFVSGGYGSSWLTSWLTSQFGAFAASWAIFHYLEFAVTAGWNREKCSVDSYLLDNGAQYHIANGIAVLEYVAVKLFFPSAKAWPYVTEIGLAVVFAGQFLRSTAMIYASTNFSHAVASFKRREHELVTDGIYAWFRHPSYAGFFYWALAEEKYLFNFFGEEYKQYRARVGVWIPFIP</sequence>
<dbReference type="EMBL" id="QPFP01000007">
    <property type="protein sequence ID" value="TEB35639.1"/>
    <property type="molecule type" value="Genomic_DNA"/>
</dbReference>
<name>A0A4Y7TQ23_COPMI</name>
<evidence type="ECO:0000256" key="8">
    <source>
        <dbReference type="ARBA" id="ARBA00022989"/>
    </source>
</evidence>
<dbReference type="GO" id="GO:0004671">
    <property type="term" value="F:protein C-terminal S-isoprenylcysteine carboxyl O-methyltransferase activity"/>
    <property type="evidence" value="ECO:0007669"/>
    <property type="project" value="UniProtKB-EC"/>
</dbReference>
<evidence type="ECO:0000256" key="7">
    <source>
        <dbReference type="ARBA" id="ARBA00022692"/>
    </source>
</evidence>
<evidence type="ECO:0000256" key="10">
    <source>
        <dbReference type="RuleBase" id="RU362022"/>
    </source>
</evidence>
<dbReference type="OrthoDB" id="422086at2759"/>
<keyword evidence="10" id="KW-0256">Endoplasmic reticulum</keyword>
<dbReference type="AlphaFoldDB" id="A0A4Y7TQ23"/>
<evidence type="ECO:0000256" key="5">
    <source>
        <dbReference type="ARBA" id="ARBA00022679"/>
    </source>
</evidence>
<keyword evidence="7 10" id="KW-0812">Transmembrane</keyword>
<evidence type="ECO:0000313" key="12">
    <source>
        <dbReference type="Proteomes" id="UP000298030"/>
    </source>
</evidence>
<keyword evidence="9 10" id="KW-0472">Membrane</keyword>
<evidence type="ECO:0000313" key="11">
    <source>
        <dbReference type="EMBL" id="TEB35639.1"/>
    </source>
</evidence>
<dbReference type="STRING" id="71717.A0A4Y7TQ23"/>
<gene>
    <name evidence="11" type="ORF">FA13DRAFT_1811324</name>
</gene>
<feature type="transmembrane region" description="Helical" evidence="10">
    <location>
        <begin position="45"/>
        <end position="66"/>
    </location>
</feature>
<dbReference type="InterPro" id="IPR007269">
    <property type="entry name" value="ICMT_MeTrfase"/>
</dbReference>
<evidence type="ECO:0000256" key="3">
    <source>
        <dbReference type="ARBA" id="ARBA00012151"/>
    </source>
</evidence>
<dbReference type="Pfam" id="PF04140">
    <property type="entry name" value="ICMT"/>
    <property type="match status" value="1"/>
</dbReference>
<dbReference type="GO" id="GO:0005789">
    <property type="term" value="C:endoplasmic reticulum membrane"/>
    <property type="evidence" value="ECO:0007669"/>
    <property type="project" value="UniProtKB-SubCell"/>
</dbReference>
<evidence type="ECO:0000256" key="4">
    <source>
        <dbReference type="ARBA" id="ARBA00022603"/>
    </source>
</evidence>
<dbReference type="EC" id="2.1.1.100" evidence="3 10"/>
<dbReference type="InterPro" id="IPR025770">
    <property type="entry name" value="PPMT_MeTrfase"/>
</dbReference>
<dbReference type="PANTHER" id="PTHR12714">
    <property type="entry name" value="PROTEIN-S ISOPRENYLCYSTEINE O-METHYLTRANSFERASE"/>
    <property type="match status" value="1"/>
</dbReference>
<evidence type="ECO:0000256" key="6">
    <source>
        <dbReference type="ARBA" id="ARBA00022691"/>
    </source>
</evidence>
<accession>A0A4Y7TQ23</accession>
<feature type="transmembrane region" description="Helical" evidence="10">
    <location>
        <begin position="78"/>
        <end position="96"/>
    </location>
</feature>
<dbReference type="Proteomes" id="UP000298030">
    <property type="component" value="Unassembled WGS sequence"/>
</dbReference>
<reference evidence="11 12" key="1">
    <citation type="journal article" date="2019" name="Nat. Ecol. Evol.">
        <title>Megaphylogeny resolves global patterns of mushroom evolution.</title>
        <authorList>
            <person name="Varga T."/>
            <person name="Krizsan K."/>
            <person name="Foldi C."/>
            <person name="Dima B."/>
            <person name="Sanchez-Garcia M."/>
            <person name="Sanchez-Ramirez S."/>
            <person name="Szollosi G.J."/>
            <person name="Szarkandi J.G."/>
            <person name="Papp V."/>
            <person name="Albert L."/>
            <person name="Andreopoulos W."/>
            <person name="Angelini C."/>
            <person name="Antonin V."/>
            <person name="Barry K.W."/>
            <person name="Bougher N.L."/>
            <person name="Buchanan P."/>
            <person name="Buyck B."/>
            <person name="Bense V."/>
            <person name="Catcheside P."/>
            <person name="Chovatia M."/>
            <person name="Cooper J."/>
            <person name="Damon W."/>
            <person name="Desjardin D."/>
            <person name="Finy P."/>
            <person name="Geml J."/>
            <person name="Haridas S."/>
            <person name="Hughes K."/>
            <person name="Justo A."/>
            <person name="Karasinski D."/>
            <person name="Kautmanova I."/>
            <person name="Kiss B."/>
            <person name="Kocsube S."/>
            <person name="Kotiranta H."/>
            <person name="LaButti K.M."/>
            <person name="Lechner B.E."/>
            <person name="Liimatainen K."/>
            <person name="Lipzen A."/>
            <person name="Lukacs Z."/>
            <person name="Mihaltcheva S."/>
            <person name="Morgado L.N."/>
            <person name="Niskanen T."/>
            <person name="Noordeloos M.E."/>
            <person name="Ohm R.A."/>
            <person name="Ortiz-Santana B."/>
            <person name="Ovrebo C."/>
            <person name="Racz N."/>
            <person name="Riley R."/>
            <person name="Savchenko A."/>
            <person name="Shiryaev A."/>
            <person name="Soop K."/>
            <person name="Spirin V."/>
            <person name="Szebenyi C."/>
            <person name="Tomsovsky M."/>
            <person name="Tulloss R.E."/>
            <person name="Uehling J."/>
            <person name="Grigoriev I.V."/>
            <person name="Vagvolgyi C."/>
            <person name="Papp T."/>
            <person name="Martin F.M."/>
            <person name="Miettinen O."/>
            <person name="Hibbett D.S."/>
            <person name="Nagy L.G."/>
        </authorList>
    </citation>
    <scope>NUCLEOTIDE SEQUENCE [LARGE SCALE GENOMIC DNA]</scope>
    <source>
        <strain evidence="11 12">FP101781</strain>
    </source>
</reference>
<dbReference type="Gene3D" id="1.20.120.1630">
    <property type="match status" value="2"/>
</dbReference>
<comment type="similarity">
    <text evidence="2 10">Belongs to the class VI-like SAM-binding methyltransferase superfamily. Isoprenylcysteine carboxyl methyltransferase family.</text>
</comment>
<comment type="caution">
    <text evidence="10">Lacks conserved residue(s) required for the propagation of feature annotation.</text>
</comment>
<keyword evidence="4 10" id="KW-0489">Methyltransferase</keyword>
<protein>
    <recommendedName>
        <fullName evidence="3 10">Protein-S-isoprenylcysteine O-methyltransferase</fullName>
        <ecNumber evidence="3 10">2.1.1.100</ecNumber>
    </recommendedName>
</protein>
<keyword evidence="6 10" id="KW-0949">S-adenosyl-L-methionine</keyword>
<evidence type="ECO:0000256" key="2">
    <source>
        <dbReference type="ARBA" id="ARBA00009140"/>
    </source>
</evidence>
<evidence type="ECO:0000256" key="1">
    <source>
        <dbReference type="ARBA" id="ARBA00004141"/>
    </source>
</evidence>
<dbReference type="PROSITE" id="PS51564">
    <property type="entry name" value="SAM_ICMT"/>
    <property type="match status" value="1"/>
</dbReference>
<evidence type="ECO:0000256" key="9">
    <source>
        <dbReference type="ARBA" id="ARBA00023136"/>
    </source>
</evidence>
<organism evidence="11 12">
    <name type="scientific">Coprinellus micaceus</name>
    <name type="common">Glistening ink-cap mushroom</name>
    <name type="synonym">Coprinus micaceus</name>
    <dbReference type="NCBI Taxonomy" id="71717"/>
    <lineage>
        <taxon>Eukaryota</taxon>
        <taxon>Fungi</taxon>
        <taxon>Dikarya</taxon>
        <taxon>Basidiomycota</taxon>
        <taxon>Agaricomycotina</taxon>
        <taxon>Agaricomycetes</taxon>
        <taxon>Agaricomycetidae</taxon>
        <taxon>Agaricales</taxon>
        <taxon>Agaricineae</taxon>
        <taxon>Psathyrellaceae</taxon>
        <taxon>Coprinellus</taxon>
    </lineage>
</organism>
<comment type="caution">
    <text evidence="11">The sequence shown here is derived from an EMBL/GenBank/DDBJ whole genome shotgun (WGS) entry which is preliminary data.</text>
</comment>
<comment type="subcellular location">
    <subcellularLocation>
        <location evidence="10">Endoplasmic reticulum membrane</location>
        <topology evidence="10">Multi-pass membrane protein</topology>
    </subcellularLocation>
    <subcellularLocation>
        <location evidence="1">Membrane</location>
        <topology evidence="1">Multi-pass membrane protein</topology>
    </subcellularLocation>
</comment>
<keyword evidence="5" id="KW-0808">Transferase</keyword>
<keyword evidence="8 10" id="KW-1133">Transmembrane helix</keyword>
<keyword evidence="12" id="KW-1185">Reference proteome</keyword>
<dbReference type="GO" id="GO:0032259">
    <property type="term" value="P:methylation"/>
    <property type="evidence" value="ECO:0007669"/>
    <property type="project" value="UniProtKB-KW"/>
</dbReference>
<proteinExistence type="inferred from homology"/>
<comment type="catalytic activity">
    <reaction evidence="10">
        <text>[protein]-C-terminal S-[(2E,6E)-farnesyl]-L-cysteine + S-adenosyl-L-methionine = [protein]-C-terminal S-[(2E,6E)-farnesyl]-L-cysteine methyl ester + S-adenosyl-L-homocysteine</text>
        <dbReference type="Rhea" id="RHEA:21672"/>
        <dbReference type="Rhea" id="RHEA-COMP:12125"/>
        <dbReference type="Rhea" id="RHEA-COMP:12126"/>
        <dbReference type="ChEBI" id="CHEBI:57856"/>
        <dbReference type="ChEBI" id="CHEBI:59789"/>
        <dbReference type="ChEBI" id="CHEBI:90510"/>
        <dbReference type="ChEBI" id="CHEBI:90511"/>
        <dbReference type="EC" id="2.1.1.100"/>
    </reaction>
</comment>
<dbReference type="PANTHER" id="PTHR12714:SF9">
    <property type="entry name" value="PROTEIN-S-ISOPRENYLCYSTEINE O-METHYLTRANSFERASE"/>
    <property type="match status" value="1"/>
</dbReference>